<evidence type="ECO:0000313" key="3">
    <source>
        <dbReference type="EMBL" id="ERZ97207.1"/>
    </source>
</evidence>
<feature type="region of interest" description="Disordered" evidence="2">
    <location>
        <begin position="567"/>
        <end position="587"/>
    </location>
</feature>
<organism evidence="3">
    <name type="scientific">Rhizophagus irregularis (strain DAOM 181602 / DAOM 197198 / MUCL 43194)</name>
    <name type="common">Arbuscular mycorrhizal fungus</name>
    <name type="synonym">Glomus intraradices</name>
    <dbReference type="NCBI Taxonomy" id="747089"/>
    <lineage>
        <taxon>Eukaryota</taxon>
        <taxon>Fungi</taxon>
        <taxon>Fungi incertae sedis</taxon>
        <taxon>Mucoromycota</taxon>
        <taxon>Glomeromycotina</taxon>
        <taxon>Glomeromycetes</taxon>
        <taxon>Glomerales</taxon>
        <taxon>Glomeraceae</taxon>
        <taxon>Rhizophagus</taxon>
    </lineage>
</organism>
<dbReference type="HOGENOM" id="CLU_450665_0_0_1"/>
<dbReference type="eggNOG" id="ENOG502QW0B">
    <property type="taxonomic scope" value="Eukaryota"/>
</dbReference>
<accession>U9ST42</accession>
<evidence type="ECO:0000256" key="1">
    <source>
        <dbReference type="SAM" id="Coils"/>
    </source>
</evidence>
<feature type="compositionally biased region" description="Low complexity" evidence="2">
    <location>
        <begin position="574"/>
        <end position="586"/>
    </location>
</feature>
<feature type="compositionally biased region" description="Basic and acidic residues" evidence="2">
    <location>
        <begin position="541"/>
        <end position="550"/>
    </location>
</feature>
<dbReference type="VEuPathDB" id="FungiDB:RhiirFUN_008196"/>
<evidence type="ECO:0000256" key="2">
    <source>
        <dbReference type="SAM" id="MobiDB-lite"/>
    </source>
</evidence>
<dbReference type="AlphaFoldDB" id="U9ST42"/>
<sequence length="606" mass="70251">MHYTGCFNYEHEFSIKYQDYACFISADNKHKVPIREDVPISTGVRNKKTLALAEGEISASDHNFTKLSLTPSVTLFIDIPNNISESFYDRKVYVCYKDTVFQQSSALRHSTEFFNLVKHQYQNRPFPTILSLYTDGGPDHKCTFGSVQVALICLFLAGDFDMLIAVRTAPHYKREKMTKELENEFENLNTLEDIRERSKDNSNLKTELEKCIITVQELLCERTEHLNMKNEAFETENPASDLEINEMFENILRIDFTITKNETTQQQLRKYKPLVEFIETHCQERAYSFQIKKCNQTTCSICYSIRMPIDIFQSLHFLPDPVPSRDNPDHYESFVNLYGKSTTEKFCPSLISLVSKTEPAPSNILVSAKIRDYIKCNSCGKIRCLYSDLRLTEQEMQDLNFALQTYTYSCRSLIFPEDHSLAQKIFVRVQISCDSPIELLYYSSKKVGNIPICYWCGTNNDFLSNKRHLKLDVERLESMLKLITYYRSNASYELAFYGRGIKKNSQKFSDSELNNIINETLAERSEFEDDDDETAPEGDQDVQRTTDRHIIPSHKILNGLENFGFPEEEENEETNSNIDGNNQNGNKVVGRRILNYNVDDLVKEFE</sequence>
<name>U9ST42_RHIID</name>
<feature type="coiled-coil region" evidence="1">
    <location>
        <begin position="174"/>
        <end position="201"/>
    </location>
</feature>
<feature type="compositionally biased region" description="Acidic residues" evidence="2">
    <location>
        <begin position="526"/>
        <end position="540"/>
    </location>
</feature>
<reference evidence="3" key="1">
    <citation type="submission" date="2013-07" db="EMBL/GenBank/DDBJ databases">
        <title>The genome of an arbuscular mycorrhizal fungus provides insights into the evolution of the oldest plant symbiosis.</title>
        <authorList>
            <consortium name="DOE Joint Genome Institute"/>
            <person name="Tisserant E."/>
            <person name="Malbreil M."/>
            <person name="Kuo A."/>
            <person name="Kohler A."/>
            <person name="Symeonidi A."/>
            <person name="Balestrini R."/>
            <person name="Charron P."/>
            <person name="Duensing N."/>
            <person name="Frei-dit-Frey N."/>
            <person name="Gianinazzi-Pearson V."/>
            <person name="Gilbert B."/>
            <person name="Handa Y."/>
            <person name="Hijri M."/>
            <person name="Kaul R."/>
            <person name="Kawaguchi M."/>
            <person name="Krajinski F."/>
            <person name="Lammers P."/>
            <person name="Lapierre D."/>
            <person name="Masclaux F.G."/>
            <person name="Murat C."/>
            <person name="Morin E."/>
            <person name="Ndikumana S."/>
            <person name="Pagni M."/>
            <person name="Petitpierre D."/>
            <person name="Requena N."/>
            <person name="Rosikiewicz P."/>
            <person name="Riley R."/>
            <person name="Saito K."/>
            <person name="San Clemente H."/>
            <person name="Shapiro H."/>
            <person name="van Tuinen D."/>
            <person name="Becard G."/>
            <person name="Bonfante P."/>
            <person name="Paszkowski U."/>
            <person name="Shachar-Hill Y."/>
            <person name="Young J.P."/>
            <person name="Sanders I.R."/>
            <person name="Henrissat B."/>
            <person name="Rensing S.A."/>
            <person name="Grigoriev I.V."/>
            <person name="Corradi N."/>
            <person name="Roux C."/>
            <person name="Martin F."/>
        </authorList>
    </citation>
    <scope>NUCLEOTIDE SEQUENCE</scope>
    <source>
        <strain evidence="3">DAOM 197198</strain>
    </source>
</reference>
<dbReference type="EMBL" id="KI299806">
    <property type="protein sequence ID" value="ERZ97207.1"/>
    <property type="molecule type" value="Genomic_DNA"/>
</dbReference>
<feature type="region of interest" description="Disordered" evidence="2">
    <location>
        <begin position="523"/>
        <end position="550"/>
    </location>
</feature>
<keyword evidence="1" id="KW-0175">Coiled coil</keyword>
<dbReference type="VEuPathDB" id="FungiDB:RhiirFUN_006974"/>
<protein>
    <submittedName>
        <fullName evidence="3">Uncharacterized protein</fullName>
    </submittedName>
</protein>
<gene>
    <name evidence="3" type="ORF">GLOINDRAFT_1270</name>
</gene>
<proteinExistence type="predicted"/>